<dbReference type="Proteomes" id="UP000266177">
    <property type="component" value="Unassembled WGS sequence"/>
</dbReference>
<proteinExistence type="predicted"/>
<evidence type="ECO:0000313" key="2">
    <source>
        <dbReference type="EMBL" id="RJG21500.1"/>
    </source>
</evidence>
<organism evidence="2 3">
    <name type="scientific">Paenibacillus thiaminolyticus</name>
    <name type="common">Bacillus thiaminolyticus</name>
    <dbReference type="NCBI Taxonomy" id="49283"/>
    <lineage>
        <taxon>Bacteria</taxon>
        <taxon>Bacillati</taxon>
        <taxon>Bacillota</taxon>
        <taxon>Bacilli</taxon>
        <taxon>Bacillales</taxon>
        <taxon>Paenibacillaceae</taxon>
        <taxon>Paenibacillus</taxon>
    </lineage>
</organism>
<dbReference type="EMBL" id="QYZD01000028">
    <property type="protein sequence ID" value="RJG21012.1"/>
    <property type="molecule type" value="Genomic_DNA"/>
</dbReference>
<gene>
    <name evidence="2" type="ORF">DQX05_20915</name>
    <name evidence="1" type="ORF">DQX05_22820</name>
</gene>
<dbReference type="EMBL" id="QYZD01000023">
    <property type="protein sequence ID" value="RJG21500.1"/>
    <property type="molecule type" value="Genomic_DNA"/>
</dbReference>
<comment type="caution">
    <text evidence="2">The sequence shown here is derived from an EMBL/GenBank/DDBJ whole genome shotgun (WGS) entry which is preliminary data.</text>
</comment>
<name>A0A3A3GHC3_PANTH</name>
<evidence type="ECO:0000313" key="3">
    <source>
        <dbReference type="Proteomes" id="UP000266177"/>
    </source>
</evidence>
<protein>
    <submittedName>
        <fullName evidence="2">Uncharacterized protein</fullName>
    </submittedName>
</protein>
<dbReference type="AlphaFoldDB" id="A0A3A3GHC3"/>
<sequence length="65" mass="7807">MRSHLLHLNRMRNHRRLMNWLVLAALIILFAGYRSYTYTEKQAALEFSRQYVKATYADNFQIDEG</sequence>
<accession>A0A3A3GHC3</accession>
<reference evidence="2 3" key="1">
    <citation type="submission" date="2018-09" db="EMBL/GenBank/DDBJ databases">
        <title>Paenibacillus SK2017-BO5.</title>
        <authorList>
            <person name="Piskunova J.V."/>
            <person name="Dubiley S.A."/>
            <person name="Severinov K.V."/>
        </authorList>
    </citation>
    <scope>NUCLEOTIDE SEQUENCE [LARGE SCALE GENOMIC DNA]</scope>
    <source>
        <strain evidence="2 3">BO5</strain>
    </source>
</reference>
<evidence type="ECO:0000313" key="1">
    <source>
        <dbReference type="EMBL" id="RJG21012.1"/>
    </source>
</evidence>